<dbReference type="EMBL" id="MT144063">
    <property type="protein sequence ID" value="QJA47921.1"/>
    <property type="molecule type" value="Genomic_DNA"/>
</dbReference>
<organism evidence="1">
    <name type="scientific">viral metagenome</name>
    <dbReference type="NCBI Taxonomy" id="1070528"/>
    <lineage>
        <taxon>unclassified sequences</taxon>
        <taxon>metagenomes</taxon>
        <taxon>organismal metagenomes</taxon>
    </lineage>
</organism>
<protein>
    <submittedName>
        <fullName evidence="1">Uncharacterized protein</fullName>
    </submittedName>
</protein>
<accession>A0A6H1ZKG0</accession>
<name>A0A6H1ZKG0_9ZZZZ</name>
<evidence type="ECO:0000313" key="3">
    <source>
        <dbReference type="EMBL" id="QJH97062.1"/>
    </source>
</evidence>
<gene>
    <name evidence="2" type="ORF">MM415B01383_0013</name>
    <name evidence="1" type="ORF">TM448A00757_0009</name>
    <name evidence="3" type="ORF">TM448B00909_0009</name>
</gene>
<evidence type="ECO:0000313" key="1">
    <source>
        <dbReference type="EMBL" id="QJA47921.1"/>
    </source>
</evidence>
<dbReference type="EMBL" id="MT144672">
    <property type="protein sequence ID" value="QJH97062.1"/>
    <property type="molecule type" value="Genomic_DNA"/>
</dbReference>
<proteinExistence type="predicted"/>
<dbReference type="EMBL" id="MT141346">
    <property type="protein sequence ID" value="QJA58917.1"/>
    <property type="molecule type" value="Genomic_DNA"/>
</dbReference>
<dbReference type="AlphaFoldDB" id="A0A6H1ZKG0"/>
<sequence>MNAREQLAAVAEWLGWQEESLSFGLRNCMDALRLYDYAQAHLNLPEMADEWKPKQRIAAIGYDPLATDEAARGREVGETGATAAHKALLQARALIDSVAFISKEGDSAPVLESIDAVI</sequence>
<reference evidence="1" key="1">
    <citation type="submission" date="2020-03" db="EMBL/GenBank/DDBJ databases">
        <title>The deep terrestrial virosphere.</title>
        <authorList>
            <person name="Holmfeldt K."/>
            <person name="Nilsson E."/>
            <person name="Simone D."/>
            <person name="Lopez-Fernandez M."/>
            <person name="Wu X."/>
            <person name="de Brujin I."/>
            <person name="Lundin D."/>
            <person name="Andersson A."/>
            <person name="Bertilsson S."/>
            <person name="Dopson M."/>
        </authorList>
    </citation>
    <scope>NUCLEOTIDE SEQUENCE</scope>
    <source>
        <strain evidence="2">MM415B01383</strain>
        <strain evidence="1">TM448A00757</strain>
        <strain evidence="3">TM448B00909</strain>
    </source>
</reference>
<evidence type="ECO:0000313" key="2">
    <source>
        <dbReference type="EMBL" id="QJA58917.1"/>
    </source>
</evidence>